<evidence type="ECO:0000259" key="1">
    <source>
        <dbReference type="SMART" id="SM00860"/>
    </source>
</evidence>
<evidence type="ECO:0000313" key="2">
    <source>
        <dbReference type="EMBL" id="GHI74914.1"/>
    </source>
</evidence>
<organism evidence="2 3">
    <name type="scientific">Streptomyces spororaveus</name>
    <dbReference type="NCBI Taxonomy" id="284039"/>
    <lineage>
        <taxon>Bacteria</taxon>
        <taxon>Bacillati</taxon>
        <taxon>Actinomycetota</taxon>
        <taxon>Actinomycetes</taxon>
        <taxon>Kitasatosporales</taxon>
        <taxon>Streptomycetaceae</taxon>
        <taxon>Streptomyces</taxon>
    </lineage>
</organism>
<feature type="domain" description="Knr4/Smi1-like" evidence="1">
    <location>
        <begin position="17"/>
        <end position="132"/>
    </location>
</feature>
<comment type="caution">
    <text evidence="2">The sequence shown here is derived from an EMBL/GenBank/DDBJ whole genome shotgun (WGS) entry which is preliminary data.</text>
</comment>
<dbReference type="Pfam" id="PF09346">
    <property type="entry name" value="SMI1_KNR4"/>
    <property type="match status" value="1"/>
</dbReference>
<dbReference type="SUPFAM" id="SSF160631">
    <property type="entry name" value="SMI1/KNR4-like"/>
    <property type="match status" value="1"/>
</dbReference>
<accession>A0ABQ3T3E7</accession>
<dbReference type="SMART" id="SM00860">
    <property type="entry name" value="SMI1_KNR4"/>
    <property type="match status" value="1"/>
</dbReference>
<dbReference type="InterPro" id="IPR037883">
    <property type="entry name" value="Knr4/Smi1-like_sf"/>
</dbReference>
<evidence type="ECO:0000313" key="3">
    <source>
        <dbReference type="Proteomes" id="UP000608522"/>
    </source>
</evidence>
<dbReference type="RefSeq" id="WP_202197450.1">
    <property type="nucleotide sequence ID" value="NZ_BAAATO010000058.1"/>
</dbReference>
<name>A0ABQ3T3E7_9ACTN</name>
<keyword evidence="3" id="KW-1185">Reference proteome</keyword>
<dbReference type="Proteomes" id="UP000608522">
    <property type="component" value="Unassembled WGS sequence"/>
</dbReference>
<dbReference type="Gene3D" id="3.40.1580.10">
    <property type="entry name" value="SMI1/KNR4-like"/>
    <property type="match status" value="1"/>
</dbReference>
<sequence length="143" mass="16181">MWREIVEQYDGVDGADPASEQDLLDAERLLGAALPADLRTLLRESNGVMDADGTDIVWSAEQIARTNQEFRTREDVKHLYMPFDALLFVGDNGGGDQFALPILPVRPDVFVWDHENDSRTWVASSLAEYLRKALAQPGEDWYR</sequence>
<dbReference type="EMBL" id="BNED01000003">
    <property type="protein sequence ID" value="GHI74914.1"/>
    <property type="molecule type" value="Genomic_DNA"/>
</dbReference>
<gene>
    <name evidence="2" type="ORF">Sspor_04750</name>
</gene>
<proteinExistence type="predicted"/>
<dbReference type="InterPro" id="IPR018958">
    <property type="entry name" value="Knr4/Smi1-like_dom"/>
</dbReference>
<reference evidence="3" key="1">
    <citation type="submission" date="2023-07" db="EMBL/GenBank/DDBJ databases">
        <title>Whole genome shotgun sequence of Streptomyces spororaveus NBRC 15456.</title>
        <authorList>
            <person name="Komaki H."/>
            <person name="Tamura T."/>
        </authorList>
    </citation>
    <scope>NUCLEOTIDE SEQUENCE [LARGE SCALE GENOMIC DNA]</scope>
    <source>
        <strain evidence="3">NBRC 15456</strain>
    </source>
</reference>
<protein>
    <submittedName>
        <fullName evidence="2">SMI1/KNR4 family protein</fullName>
    </submittedName>
</protein>